<dbReference type="Proteomes" id="UP001199795">
    <property type="component" value="Unassembled WGS sequence"/>
</dbReference>
<dbReference type="PANTHER" id="PTHR37489">
    <property type="entry name" value="DUF3500 DOMAIN-CONTAINING PROTEIN"/>
    <property type="match status" value="1"/>
</dbReference>
<evidence type="ECO:0000313" key="2">
    <source>
        <dbReference type="EMBL" id="MCF7569565.1"/>
    </source>
</evidence>
<feature type="chain" id="PRO_5041947699" evidence="1">
    <location>
        <begin position="21"/>
        <end position="334"/>
    </location>
</feature>
<dbReference type="Pfam" id="PF12006">
    <property type="entry name" value="DUF3500"/>
    <property type="match status" value="1"/>
</dbReference>
<dbReference type="PANTHER" id="PTHR37489:SF1">
    <property type="entry name" value="DUF3500 DOMAIN-CONTAINING PROTEIN"/>
    <property type="match status" value="1"/>
</dbReference>
<proteinExistence type="predicted"/>
<dbReference type="RefSeq" id="WP_237240893.1">
    <property type="nucleotide sequence ID" value="NZ_JAKKDU010000022.1"/>
</dbReference>
<name>A0AAE3ESZ3_9FLAO</name>
<keyword evidence="3" id="KW-1185">Reference proteome</keyword>
<sequence length="334" mass="38951">MKSFKVLVILFLISFSNAQSNEVLAFINSLNENQLKKTALSFDDLSRETWHFLPATMYKRHGIALYDLDETQKTYAFNLLKHHLSNVGYLKAKKIIELERYLGELSGDKVFRDPEKYYIAIYGNPKIDTLWSWSFEGHHISLNFTISNEKISASPRFMGTNPAEIKEGTQKGERVLQKEEDLAFELMNSMDEEQKSKAIFNSIAFPDILTFNKSKVEPLENEGIKAKNLNEEQKAILTELIKEYLLTIPKELAKERYRAIRISEFDDIQFAWAGSTNKSKGYYYRIQGDTFLIEFDNTQNNANHVHTVWRDFNDDFGRNLIKEHYQNASHHKKH</sequence>
<comment type="caution">
    <text evidence="2">The sequence shown here is derived from an EMBL/GenBank/DDBJ whole genome shotgun (WGS) entry which is preliminary data.</text>
</comment>
<protein>
    <submittedName>
        <fullName evidence="2">DUF3500 domain-containing protein</fullName>
    </submittedName>
</protein>
<dbReference type="EMBL" id="JAKKDU010000022">
    <property type="protein sequence ID" value="MCF7569565.1"/>
    <property type="molecule type" value="Genomic_DNA"/>
</dbReference>
<keyword evidence="1" id="KW-0732">Signal</keyword>
<dbReference type="AlphaFoldDB" id="A0AAE3ESZ3"/>
<evidence type="ECO:0000313" key="3">
    <source>
        <dbReference type="Proteomes" id="UP001199795"/>
    </source>
</evidence>
<accession>A0AAE3ESZ3</accession>
<dbReference type="InterPro" id="IPR021889">
    <property type="entry name" value="DUF3500"/>
</dbReference>
<evidence type="ECO:0000256" key="1">
    <source>
        <dbReference type="SAM" id="SignalP"/>
    </source>
</evidence>
<organism evidence="2 3">
    <name type="scientific">Wocania arenilitoris</name>
    <dbReference type="NCBI Taxonomy" id="2044858"/>
    <lineage>
        <taxon>Bacteria</taxon>
        <taxon>Pseudomonadati</taxon>
        <taxon>Bacteroidota</taxon>
        <taxon>Flavobacteriia</taxon>
        <taxon>Flavobacteriales</taxon>
        <taxon>Flavobacteriaceae</taxon>
        <taxon>Wocania</taxon>
    </lineage>
</organism>
<feature type="signal peptide" evidence="1">
    <location>
        <begin position="1"/>
        <end position="20"/>
    </location>
</feature>
<reference evidence="2" key="1">
    <citation type="submission" date="2022-01" db="EMBL/GenBank/DDBJ databases">
        <title>Draft genome sequence of Sabulilitoribacter arenilitoris KCTC 52401.</title>
        <authorList>
            <person name="Oh J.-S."/>
        </authorList>
    </citation>
    <scope>NUCLEOTIDE SEQUENCE</scope>
    <source>
        <strain evidence="2">HMF6543</strain>
    </source>
</reference>
<gene>
    <name evidence="2" type="ORF">L3X37_14545</name>
</gene>